<dbReference type="EMBL" id="DSEC01000479">
    <property type="protein sequence ID" value="HER44140.1"/>
    <property type="molecule type" value="Genomic_DNA"/>
</dbReference>
<sequence>MLISPVSLLKPDWASRKFPVDMTREMIEESPPLDSDAPVSREYEMKWFEHHGWAVYWGGAGVWGAGANPATLVGRSEKKTAVQEDPGVKNKHLRSVDEVTGYHIEAEDGEIGHVEDFIIDDVSWTIRYMVVDTKNWLPGRKVLVSPRWIESVKWHERKVSVDLTRKAVENSPEYDFAAPVNREYEERLYDYYGFPKDW</sequence>
<dbReference type="Proteomes" id="UP000886069">
    <property type="component" value="Unassembled WGS sequence"/>
</dbReference>
<gene>
    <name evidence="1" type="ORF">ENO08_06745</name>
</gene>
<proteinExistence type="predicted"/>
<reference evidence="1" key="1">
    <citation type="journal article" date="2020" name="mSystems">
        <title>Genome- and Community-Level Interaction Insights into Carbon Utilization and Element Cycling Functions of Hydrothermarchaeota in Hydrothermal Sediment.</title>
        <authorList>
            <person name="Zhou Z."/>
            <person name="Liu Y."/>
            <person name="Xu W."/>
            <person name="Pan J."/>
            <person name="Luo Z.H."/>
            <person name="Li M."/>
        </authorList>
    </citation>
    <scope>NUCLEOTIDE SEQUENCE [LARGE SCALE GENOMIC DNA]</scope>
    <source>
        <strain evidence="1">SpSt-1233</strain>
    </source>
</reference>
<protein>
    <submittedName>
        <fullName evidence="1">PRC-barrel domain containing protein</fullName>
    </submittedName>
</protein>
<dbReference type="AlphaFoldDB" id="A0A7V2AVP5"/>
<dbReference type="InterPro" id="IPR014747">
    <property type="entry name" value="Bac_photo_RC_H_C"/>
</dbReference>
<dbReference type="InterPro" id="IPR011033">
    <property type="entry name" value="PRC_barrel-like_sf"/>
</dbReference>
<organism evidence="1">
    <name type="scientific">Eiseniibacteriota bacterium</name>
    <dbReference type="NCBI Taxonomy" id="2212470"/>
    <lineage>
        <taxon>Bacteria</taxon>
        <taxon>Candidatus Eiseniibacteriota</taxon>
    </lineage>
</organism>
<dbReference type="GO" id="GO:0030077">
    <property type="term" value="C:plasma membrane light-harvesting complex"/>
    <property type="evidence" value="ECO:0007669"/>
    <property type="project" value="InterPro"/>
</dbReference>
<dbReference type="GO" id="GO:0019684">
    <property type="term" value="P:photosynthesis, light reaction"/>
    <property type="evidence" value="ECO:0007669"/>
    <property type="project" value="InterPro"/>
</dbReference>
<accession>A0A7V2AVP5</accession>
<dbReference type="Gene3D" id="3.90.50.10">
    <property type="entry name" value="Photosynthetic Reaction Center, subunit H, domain 2"/>
    <property type="match status" value="2"/>
</dbReference>
<evidence type="ECO:0000313" key="1">
    <source>
        <dbReference type="EMBL" id="HER44140.1"/>
    </source>
</evidence>
<name>A0A7V2AVP5_UNCEI</name>
<dbReference type="SUPFAM" id="SSF50346">
    <property type="entry name" value="PRC-barrel domain"/>
    <property type="match status" value="2"/>
</dbReference>
<comment type="caution">
    <text evidence="1">The sequence shown here is derived from an EMBL/GenBank/DDBJ whole genome shotgun (WGS) entry which is preliminary data.</text>
</comment>